<evidence type="ECO:0000256" key="1">
    <source>
        <dbReference type="ARBA" id="ARBA00022741"/>
    </source>
</evidence>
<evidence type="ECO:0000256" key="3">
    <source>
        <dbReference type="ARBA" id="ARBA00025613"/>
    </source>
</evidence>
<reference evidence="5 6" key="1">
    <citation type="journal article" date="2013" name="PLoS ONE">
        <title>Lactobacillus paracasei comparative genomics: towards species pan-genome definition and exploitation of diversity.</title>
        <authorList>
            <person name="Smokvina T."/>
            <person name="Wels M."/>
            <person name="Polka J."/>
            <person name="Chervaux C."/>
            <person name="Brisse S."/>
            <person name="Boekhorst J."/>
            <person name="van Hylckama Vlieg J.E."/>
            <person name="Siezen R.J."/>
        </authorList>
    </citation>
    <scope>NUCLEOTIDE SEQUENCE [LARGE SCALE GENOMIC DNA]</scope>
    <source>
        <strain evidence="5 6">Lpl14</strain>
    </source>
</reference>
<organism evidence="5 6">
    <name type="scientific">Lacticaseibacillus paracasei subsp. tolerans Lpl14</name>
    <dbReference type="NCBI Taxonomy" id="1256229"/>
    <lineage>
        <taxon>Bacteria</taxon>
        <taxon>Bacillati</taxon>
        <taxon>Bacillota</taxon>
        <taxon>Bacilli</taxon>
        <taxon>Lactobacillales</taxon>
        <taxon>Lactobacillaceae</taxon>
        <taxon>Lacticaseibacillus</taxon>
    </lineage>
</organism>
<sequence length="377" mass="43259">MTDISIILGPNSYFKSKLPSENLLSLESYVLFSDQSYHNVVTPATEEEFQQKLKNKTLYASTESFARLTQSGIENISEVLRYPVQFSKKIYLQNPPTSVIHQLDAAYSGKTNILEYQYPPVSITSIADFYHAFTNNVYSQSDAGITILNVLTEYQHRKDHHAPLVIMFYGPSGIGKTETAKILGEVLGGSLMRQQLSMFQNQASFDYLFGASHSQRNFARDLSNRESNVILLDEFDKVNPALYSAFYQLFDEGIFEDKNYQIRTNNLIIICTSNFADVTQIRETLGDAMYYRFSALVPFKHLDVDAFLKIINDVVNELWSELDDQERTLFVAKANLIEAFTRDVPYFQNFRQAKSLMRQFVYRKIVDLSLKKGSFHP</sequence>
<dbReference type="InterPro" id="IPR027417">
    <property type="entry name" value="P-loop_NTPase"/>
</dbReference>
<dbReference type="GO" id="GO:0005524">
    <property type="term" value="F:ATP binding"/>
    <property type="evidence" value="ECO:0007669"/>
    <property type="project" value="UniProtKB-KW"/>
</dbReference>
<dbReference type="AlphaFoldDB" id="A0A829GW22"/>
<dbReference type="Proteomes" id="UP000014285">
    <property type="component" value="Unassembled WGS sequence"/>
</dbReference>
<dbReference type="RefSeq" id="WP_003590551.1">
    <property type="nucleotide sequence ID" value="NZ_ANKB01000025.1"/>
</dbReference>
<dbReference type="SMART" id="SM00382">
    <property type="entry name" value="AAA"/>
    <property type="match status" value="1"/>
</dbReference>
<feature type="domain" description="AAA+ ATPase" evidence="4">
    <location>
        <begin position="162"/>
        <end position="303"/>
    </location>
</feature>
<dbReference type="EMBL" id="ANKB01000025">
    <property type="protein sequence ID" value="EPC64925.1"/>
    <property type="molecule type" value="Genomic_DNA"/>
</dbReference>
<dbReference type="InterPro" id="IPR050130">
    <property type="entry name" value="ClpA_ClpB"/>
</dbReference>
<dbReference type="Pfam" id="PF07724">
    <property type="entry name" value="AAA_2"/>
    <property type="match status" value="1"/>
</dbReference>
<evidence type="ECO:0000313" key="6">
    <source>
        <dbReference type="Proteomes" id="UP000014285"/>
    </source>
</evidence>
<accession>A0A829GW22</accession>
<dbReference type="PANTHER" id="PTHR11638">
    <property type="entry name" value="ATP-DEPENDENT CLP PROTEASE"/>
    <property type="match status" value="1"/>
</dbReference>
<dbReference type="InterPro" id="IPR003959">
    <property type="entry name" value="ATPase_AAA_core"/>
</dbReference>
<dbReference type="Gene3D" id="3.40.50.300">
    <property type="entry name" value="P-loop containing nucleotide triphosphate hydrolases"/>
    <property type="match status" value="1"/>
</dbReference>
<comment type="caution">
    <text evidence="5">The sequence shown here is derived from an EMBL/GenBank/DDBJ whole genome shotgun (WGS) entry which is preliminary data.</text>
</comment>
<dbReference type="PANTHER" id="PTHR11638:SF18">
    <property type="entry name" value="HEAT SHOCK PROTEIN 104"/>
    <property type="match status" value="1"/>
</dbReference>
<dbReference type="InterPro" id="IPR001270">
    <property type="entry name" value="ClpA/B"/>
</dbReference>
<evidence type="ECO:0000313" key="5">
    <source>
        <dbReference type="EMBL" id="EPC64925.1"/>
    </source>
</evidence>
<protein>
    <submittedName>
        <fullName evidence="5">ICESt1 ORFD ATP/GTP-binding protein</fullName>
    </submittedName>
</protein>
<gene>
    <name evidence="5" type="ORF">Lpl14_08263</name>
</gene>
<dbReference type="GO" id="GO:0005737">
    <property type="term" value="C:cytoplasm"/>
    <property type="evidence" value="ECO:0007669"/>
    <property type="project" value="TreeGrafter"/>
</dbReference>
<evidence type="ECO:0000259" key="4">
    <source>
        <dbReference type="SMART" id="SM00382"/>
    </source>
</evidence>
<keyword evidence="2" id="KW-0067">ATP-binding</keyword>
<dbReference type="SUPFAM" id="SSF52540">
    <property type="entry name" value="P-loop containing nucleoside triphosphate hydrolases"/>
    <property type="match status" value="1"/>
</dbReference>
<dbReference type="GO" id="GO:0016887">
    <property type="term" value="F:ATP hydrolysis activity"/>
    <property type="evidence" value="ECO:0007669"/>
    <property type="project" value="InterPro"/>
</dbReference>
<dbReference type="PRINTS" id="PR00300">
    <property type="entry name" value="CLPPROTEASEA"/>
</dbReference>
<dbReference type="GO" id="GO:0034605">
    <property type="term" value="P:cellular response to heat"/>
    <property type="evidence" value="ECO:0007669"/>
    <property type="project" value="TreeGrafter"/>
</dbReference>
<comment type="function">
    <text evidence="3">Part of a stress-induced multi-chaperone system, it is involved in the recovery of the cell from heat-induced damage, in cooperation with DnaK, DnaJ and GrpE. Acts before DnaK, in the processing of protein aggregates. Protein binding stimulates the ATPase activity; ATP hydrolysis unfolds the denatured protein aggregates, which probably helps expose new hydrophobic binding sites on the surface of ClpB-bound aggregates, contributing to the solubilization and refolding of denatured protein aggregates by DnaK.</text>
</comment>
<keyword evidence="1" id="KW-0547">Nucleotide-binding</keyword>
<name>A0A829GW22_LACPA</name>
<dbReference type="InterPro" id="IPR003593">
    <property type="entry name" value="AAA+_ATPase"/>
</dbReference>
<proteinExistence type="predicted"/>
<evidence type="ECO:0000256" key="2">
    <source>
        <dbReference type="ARBA" id="ARBA00022840"/>
    </source>
</evidence>